<feature type="compositionally biased region" description="Basic and acidic residues" evidence="1">
    <location>
        <begin position="1"/>
        <end position="18"/>
    </location>
</feature>
<feature type="compositionally biased region" description="Low complexity" evidence="1">
    <location>
        <begin position="25"/>
        <end position="36"/>
    </location>
</feature>
<organism evidence="2 3">
    <name type="scientific">Candidatus Corynebacterium gallistercoris</name>
    <dbReference type="NCBI Taxonomy" id="2838530"/>
    <lineage>
        <taxon>Bacteria</taxon>
        <taxon>Bacillati</taxon>
        <taxon>Actinomycetota</taxon>
        <taxon>Actinomycetes</taxon>
        <taxon>Mycobacteriales</taxon>
        <taxon>Corynebacteriaceae</taxon>
        <taxon>Corynebacterium</taxon>
    </lineage>
</organism>
<dbReference type="InterPro" id="IPR022183">
    <property type="entry name" value="DUF3710"/>
</dbReference>
<gene>
    <name evidence="2" type="ORF">H9867_04605</name>
</gene>
<dbReference type="Proteomes" id="UP000824189">
    <property type="component" value="Unassembled WGS sequence"/>
</dbReference>
<feature type="region of interest" description="Disordered" evidence="1">
    <location>
        <begin position="1"/>
        <end position="42"/>
    </location>
</feature>
<evidence type="ECO:0000256" key="1">
    <source>
        <dbReference type="SAM" id="MobiDB-lite"/>
    </source>
</evidence>
<accession>A0A9D1RXV6</accession>
<feature type="region of interest" description="Disordered" evidence="1">
    <location>
        <begin position="218"/>
        <end position="240"/>
    </location>
</feature>
<name>A0A9D1RXV6_9CORY</name>
<sequence length="240" mass="25973">MFGRKKNSDPAPETRADAPVEANVEEPTQAQAAAPAYDPVAGEFGPFDGDSVDYREFDFSDFAKGGLDLGSIMVPVPHECEVQVEMGPNGPQMVHIVTPHGRVTPVAFAAPRNDDLWAESVPEVVEGMEKDGLSVEVEQGPWGQEISAVAGDGAMRVIGVTGPRWMLRMTFAGPADRREAMTSLGRDMIARTFVHRGKDPIPAGSPLPVQIPQAMAEELQRQMQQRANQAQQQQQQGGNE</sequence>
<dbReference type="Pfam" id="PF12502">
    <property type="entry name" value="DUF3710"/>
    <property type="match status" value="1"/>
</dbReference>
<comment type="caution">
    <text evidence="2">The sequence shown here is derived from an EMBL/GenBank/DDBJ whole genome shotgun (WGS) entry which is preliminary data.</text>
</comment>
<proteinExistence type="predicted"/>
<evidence type="ECO:0000313" key="3">
    <source>
        <dbReference type="Proteomes" id="UP000824189"/>
    </source>
</evidence>
<protein>
    <submittedName>
        <fullName evidence="2">DUF3710 domain-containing protein</fullName>
    </submittedName>
</protein>
<dbReference type="AlphaFoldDB" id="A0A9D1RXV6"/>
<evidence type="ECO:0000313" key="2">
    <source>
        <dbReference type="EMBL" id="HIW95747.1"/>
    </source>
</evidence>
<reference evidence="2" key="2">
    <citation type="submission" date="2021-04" db="EMBL/GenBank/DDBJ databases">
        <authorList>
            <person name="Gilroy R."/>
        </authorList>
    </citation>
    <scope>NUCLEOTIDE SEQUENCE</scope>
    <source>
        <strain evidence="2">4376</strain>
    </source>
</reference>
<reference evidence="2" key="1">
    <citation type="journal article" date="2021" name="PeerJ">
        <title>Extensive microbial diversity within the chicken gut microbiome revealed by metagenomics and culture.</title>
        <authorList>
            <person name="Gilroy R."/>
            <person name="Ravi A."/>
            <person name="Getino M."/>
            <person name="Pursley I."/>
            <person name="Horton D.L."/>
            <person name="Alikhan N.F."/>
            <person name="Baker D."/>
            <person name="Gharbi K."/>
            <person name="Hall N."/>
            <person name="Watson M."/>
            <person name="Adriaenssens E.M."/>
            <person name="Foster-Nyarko E."/>
            <person name="Jarju S."/>
            <person name="Secka A."/>
            <person name="Antonio M."/>
            <person name="Oren A."/>
            <person name="Chaudhuri R.R."/>
            <person name="La Ragione R."/>
            <person name="Hildebrand F."/>
            <person name="Pallen M.J."/>
        </authorList>
    </citation>
    <scope>NUCLEOTIDE SEQUENCE</scope>
    <source>
        <strain evidence="2">4376</strain>
    </source>
</reference>
<dbReference type="EMBL" id="DXFZ01000056">
    <property type="protein sequence ID" value="HIW95747.1"/>
    <property type="molecule type" value="Genomic_DNA"/>
</dbReference>
<feature type="compositionally biased region" description="Low complexity" evidence="1">
    <location>
        <begin position="221"/>
        <end position="240"/>
    </location>
</feature>